<proteinExistence type="predicted"/>
<evidence type="ECO:0000313" key="2">
    <source>
        <dbReference type="Proteomes" id="UP000669060"/>
    </source>
</evidence>
<accession>A0ABS3TIZ3</accession>
<name>A0ABS3TIZ3_9PSED</name>
<dbReference type="Proteomes" id="UP000669060">
    <property type="component" value="Unassembled WGS sequence"/>
</dbReference>
<evidence type="ECO:0008006" key="3">
    <source>
        <dbReference type="Google" id="ProtNLM"/>
    </source>
</evidence>
<reference evidence="1 2" key="1">
    <citation type="submission" date="2020-12" db="EMBL/GenBank/DDBJ databases">
        <title>Pseudomonas schmalbachii sp. nov. isolated from millipede gut.</title>
        <authorList>
            <person name="Shelomi M."/>
        </authorList>
    </citation>
    <scope>NUCLEOTIDE SEQUENCE [LARGE SCALE GENOMIC DNA]</scope>
    <source>
        <strain evidence="1 2">Milli4</strain>
    </source>
</reference>
<protein>
    <recommendedName>
        <fullName evidence="3">Lipoprotein</fullName>
    </recommendedName>
</protein>
<sequence>MALALHIAPGAMMGRTYASEAQADFHGYYYFVDQDAGCISPLQIKVAIEDDGLVAYTPTLLPSAWMKPVAWVKTGLLRPLTSEELRMIFFPDDGNGIEAVLFEQNRDGWILGHAPARAFRFDGNRDPFSTRSGYFILTTSGPFELLRTRTADAVELGQAQSRYPVCKK</sequence>
<keyword evidence="2" id="KW-1185">Reference proteome</keyword>
<dbReference type="EMBL" id="JAELYA010000001">
    <property type="protein sequence ID" value="MBO3273620.1"/>
    <property type="molecule type" value="Genomic_DNA"/>
</dbReference>
<organism evidence="1 2">
    <name type="scientific">Pseudomonas schmalbachii</name>
    <dbReference type="NCBI Taxonomy" id="2816993"/>
    <lineage>
        <taxon>Bacteria</taxon>
        <taxon>Pseudomonadati</taxon>
        <taxon>Pseudomonadota</taxon>
        <taxon>Gammaproteobacteria</taxon>
        <taxon>Pseudomonadales</taxon>
        <taxon>Pseudomonadaceae</taxon>
        <taxon>Pseudomonas</taxon>
    </lineage>
</organism>
<evidence type="ECO:0000313" key="1">
    <source>
        <dbReference type="EMBL" id="MBO3273620.1"/>
    </source>
</evidence>
<dbReference type="RefSeq" id="WP_208311456.1">
    <property type="nucleotide sequence ID" value="NZ_JAELYA010000001.1"/>
</dbReference>
<comment type="caution">
    <text evidence="1">The sequence shown here is derived from an EMBL/GenBank/DDBJ whole genome shotgun (WGS) entry which is preliminary data.</text>
</comment>
<gene>
    <name evidence="1" type="ORF">JFY56_00085</name>
</gene>